<evidence type="ECO:0000256" key="2">
    <source>
        <dbReference type="SAM" id="MobiDB-lite"/>
    </source>
</evidence>
<evidence type="ECO:0000256" key="1">
    <source>
        <dbReference type="SAM" id="Coils"/>
    </source>
</evidence>
<feature type="compositionally biased region" description="Polar residues" evidence="2">
    <location>
        <begin position="316"/>
        <end position="330"/>
    </location>
</feature>
<proteinExistence type="predicted"/>
<organism evidence="3 4">
    <name type="scientific">Euplotes crassus</name>
    <dbReference type="NCBI Taxonomy" id="5936"/>
    <lineage>
        <taxon>Eukaryota</taxon>
        <taxon>Sar</taxon>
        <taxon>Alveolata</taxon>
        <taxon>Ciliophora</taxon>
        <taxon>Intramacronucleata</taxon>
        <taxon>Spirotrichea</taxon>
        <taxon>Hypotrichia</taxon>
        <taxon>Euplotida</taxon>
        <taxon>Euplotidae</taxon>
        <taxon>Moneuplotes</taxon>
    </lineage>
</organism>
<accession>A0AAD1U7W0</accession>
<name>A0AAD1U7W0_EUPCR</name>
<feature type="region of interest" description="Disordered" evidence="2">
    <location>
        <begin position="273"/>
        <end position="330"/>
    </location>
</feature>
<evidence type="ECO:0000313" key="4">
    <source>
        <dbReference type="Proteomes" id="UP001295684"/>
    </source>
</evidence>
<dbReference type="EMBL" id="CAMPGE010005124">
    <property type="protein sequence ID" value="CAI2363970.1"/>
    <property type="molecule type" value="Genomic_DNA"/>
</dbReference>
<feature type="compositionally biased region" description="Polar residues" evidence="2">
    <location>
        <begin position="274"/>
        <end position="288"/>
    </location>
</feature>
<comment type="caution">
    <text evidence="3">The sequence shown here is derived from an EMBL/GenBank/DDBJ whole genome shotgun (WGS) entry which is preliminary data.</text>
</comment>
<dbReference type="AlphaFoldDB" id="A0AAD1U7W0"/>
<keyword evidence="4" id="KW-1185">Reference proteome</keyword>
<feature type="coiled-coil region" evidence="1">
    <location>
        <begin position="438"/>
        <end position="465"/>
    </location>
</feature>
<protein>
    <submittedName>
        <fullName evidence="3">Uncharacterized protein</fullName>
    </submittedName>
</protein>
<keyword evidence="1" id="KW-0175">Coiled coil</keyword>
<sequence>MYLPINQNIGKIFPKNPQRPQIRQIKSCRGRSGRFALCKLTLKMITLDKYKNWKFKRLHKYAGTPSSEHKSEASKMPKPRFINKSQRIARENKDKHMNFSREDLKIDDPEEGPLKPLVSRKTLDENRRKLYTSEVAKRSTKLQKDPIDYMRFKFIKNGVRKRPMTYKKTKRTSKRSHTTLRNLSNFTGRMKSKHPLMRHMRHPLRSSLDHLTFNQIKLERIKQERRIEQAQKRCMALKSNHDYIDNKVDFQIKTSFTSANSTKVGIRLGKEHNSLGNISEGNNIFEQDQTLEKDDKQDSEEIENNIQPEEPDHAQRVQNTSFSPSSQANNGFVKIQNGKIAPLKIRTKCAALLQYEKKRKRAQKIRAQSLAFDKISKKRSNQERKRKERKRKLVQSMEEKSKMIIEQKKKAKHDELKLNEWMTIQNELSALAKRNAQMAKITKMQQRLKKKIKTKQEQYSELIDHF</sequence>
<feature type="region of interest" description="Disordered" evidence="2">
    <location>
        <begin position="374"/>
        <end position="398"/>
    </location>
</feature>
<gene>
    <name evidence="3" type="ORF">ECRASSUSDP1_LOCUS5310</name>
</gene>
<feature type="coiled-coil region" evidence="1">
    <location>
        <begin position="213"/>
        <end position="240"/>
    </location>
</feature>
<dbReference type="Proteomes" id="UP001295684">
    <property type="component" value="Unassembled WGS sequence"/>
</dbReference>
<reference evidence="3" key="1">
    <citation type="submission" date="2023-07" db="EMBL/GenBank/DDBJ databases">
        <authorList>
            <consortium name="AG Swart"/>
            <person name="Singh M."/>
            <person name="Singh A."/>
            <person name="Seah K."/>
            <person name="Emmerich C."/>
        </authorList>
    </citation>
    <scope>NUCLEOTIDE SEQUENCE</scope>
    <source>
        <strain evidence="3">DP1</strain>
    </source>
</reference>
<feature type="region of interest" description="Disordered" evidence="2">
    <location>
        <begin position="64"/>
        <end position="93"/>
    </location>
</feature>
<evidence type="ECO:0000313" key="3">
    <source>
        <dbReference type="EMBL" id="CAI2363970.1"/>
    </source>
</evidence>